<proteinExistence type="predicted"/>
<reference evidence="2" key="1">
    <citation type="submission" date="2011-08" db="EMBL/GenBank/DDBJ databases">
        <authorList>
            <person name="Rombauts S."/>
        </authorList>
    </citation>
    <scope>NUCLEOTIDE SEQUENCE</scope>
    <source>
        <strain evidence="2">London</strain>
    </source>
</reference>
<accession>T1KN65</accession>
<dbReference type="EMBL" id="CAEY01000239">
    <property type="status" value="NOT_ANNOTATED_CDS"/>
    <property type="molecule type" value="Genomic_DNA"/>
</dbReference>
<dbReference type="AlphaFoldDB" id="T1KN65"/>
<evidence type="ECO:0000313" key="1">
    <source>
        <dbReference type="EnsemblMetazoa" id="tetur15g04107.1"/>
    </source>
</evidence>
<name>T1KN65_TETUR</name>
<sequence length="61" mass="7200">MTFIKLIDISNYWDYVRFLKAPMESTTCLIDLCLVIGNFFHYNCLRLLCNLVYDATKTLDL</sequence>
<protein>
    <submittedName>
        <fullName evidence="1">Uncharacterized protein</fullName>
    </submittedName>
</protein>
<dbReference type="EnsemblMetazoa" id="tetur15g04107.1">
    <property type="protein sequence ID" value="tetur15g04107.1"/>
    <property type="gene ID" value="tetur15g04107"/>
</dbReference>
<organism evidence="1 2">
    <name type="scientific">Tetranychus urticae</name>
    <name type="common">Two-spotted spider mite</name>
    <dbReference type="NCBI Taxonomy" id="32264"/>
    <lineage>
        <taxon>Eukaryota</taxon>
        <taxon>Metazoa</taxon>
        <taxon>Ecdysozoa</taxon>
        <taxon>Arthropoda</taxon>
        <taxon>Chelicerata</taxon>
        <taxon>Arachnida</taxon>
        <taxon>Acari</taxon>
        <taxon>Acariformes</taxon>
        <taxon>Trombidiformes</taxon>
        <taxon>Prostigmata</taxon>
        <taxon>Eleutherengona</taxon>
        <taxon>Raphignathae</taxon>
        <taxon>Tetranychoidea</taxon>
        <taxon>Tetranychidae</taxon>
        <taxon>Tetranychus</taxon>
    </lineage>
</organism>
<evidence type="ECO:0000313" key="2">
    <source>
        <dbReference type="Proteomes" id="UP000015104"/>
    </source>
</evidence>
<reference evidence="1" key="2">
    <citation type="submission" date="2015-06" db="UniProtKB">
        <authorList>
            <consortium name="EnsemblMetazoa"/>
        </authorList>
    </citation>
    <scope>IDENTIFICATION</scope>
</reference>
<dbReference type="Proteomes" id="UP000015104">
    <property type="component" value="Unassembled WGS sequence"/>
</dbReference>
<keyword evidence="2" id="KW-1185">Reference proteome</keyword>
<dbReference type="HOGENOM" id="CLU_2925549_0_0_1"/>